<keyword evidence="6" id="KW-1185">Reference proteome</keyword>
<dbReference type="InterPro" id="IPR007450">
    <property type="entry name" value="BamE_dom"/>
</dbReference>
<feature type="signal peptide" evidence="3">
    <location>
        <begin position="1"/>
        <end position="20"/>
    </location>
</feature>
<protein>
    <recommendedName>
        <fullName evidence="4">Outer membrane protein assembly factor BamE domain-containing protein</fullName>
    </recommendedName>
</protein>
<feature type="chain" id="PRO_5045156535" description="Outer membrane protein assembly factor BamE domain-containing protein" evidence="3">
    <location>
        <begin position="21"/>
        <end position="128"/>
    </location>
</feature>
<dbReference type="InterPro" id="IPR037873">
    <property type="entry name" value="BamE-like"/>
</dbReference>
<feature type="domain" description="Outer membrane protein assembly factor BamE" evidence="4">
    <location>
        <begin position="32"/>
        <end position="94"/>
    </location>
</feature>
<evidence type="ECO:0000256" key="1">
    <source>
        <dbReference type="ARBA" id="ARBA00022729"/>
    </source>
</evidence>
<evidence type="ECO:0000256" key="2">
    <source>
        <dbReference type="ARBA" id="ARBA00023136"/>
    </source>
</evidence>
<keyword evidence="1 3" id="KW-0732">Signal</keyword>
<proteinExistence type="predicted"/>
<keyword evidence="2" id="KW-0472">Membrane</keyword>
<sequence>MNRWQLITLAASAWLLAGCAGNQINYNQASSYLELGMKKQQVRQAIGDPRRTDVNQDRERWVYWNPVMIGFVRMDNEVMASDRLVVTFKDNVVTQWGNQTFQADAMEMNSKIMEGVYSQPRQQTQPAN</sequence>
<dbReference type="Gene3D" id="3.30.1450.10">
    <property type="match status" value="1"/>
</dbReference>
<gene>
    <name evidence="5" type="ORF">GCM10022421_32330</name>
</gene>
<dbReference type="Proteomes" id="UP001501479">
    <property type="component" value="Unassembled WGS sequence"/>
</dbReference>
<comment type="caution">
    <text evidence="5">The sequence shown here is derived from an EMBL/GenBank/DDBJ whole genome shotgun (WGS) entry which is preliminary data.</text>
</comment>
<organism evidence="5 6">
    <name type="scientific">Oceanisphaera sediminis</name>
    <dbReference type="NCBI Taxonomy" id="981381"/>
    <lineage>
        <taxon>Bacteria</taxon>
        <taxon>Pseudomonadati</taxon>
        <taxon>Pseudomonadota</taxon>
        <taxon>Gammaproteobacteria</taxon>
        <taxon>Aeromonadales</taxon>
        <taxon>Aeromonadaceae</taxon>
        <taxon>Oceanisphaera</taxon>
    </lineage>
</organism>
<dbReference type="Pfam" id="PF04355">
    <property type="entry name" value="BamE"/>
    <property type="match status" value="1"/>
</dbReference>
<evidence type="ECO:0000313" key="6">
    <source>
        <dbReference type="Proteomes" id="UP001501479"/>
    </source>
</evidence>
<dbReference type="RefSeq" id="WP_344965801.1">
    <property type="nucleotide sequence ID" value="NZ_BAABDS010000046.1"/>
</dbReference>
<name>A0ABP7ESP5_9GAMM</name>
<evidence type="ECO:0000256" key="3">
    <source>
        <dbReference type="SAM" id="SignalP"/>
    </source>
</evidence>
<accession>A0ABP7ESP5</accession>
<dbReference type="EMBL" id="BAABDS010000046">
    <property type="protein sequence ID" value="GAA3721273.1"/>
    <property type="molecule type" value="Genomic_DNA"/>
</dbReference>
<evidence type="ECO:0000259" key="4">
    <source>
        <dbReference type="Pfam" id="PF04355"/>
    </source>
</evidence>
<evidence type="ECO:0000313" key="5">
    <source>
        <dbReference type="EMBL" id="GAA3721273.1"/>
    </source>
</evidence>
<dbReference type="PROSITE" id="PS51257">
    <property type="entry name" value="PROKAR_LIPOPROTEIN"/>
    <property type="match status" value="1"/>
</dbReference>
<reference evidence="6" key="1">
    <citation type="journal article" date="2019" name="Int. J. Syst. Evol. Microbiol.">
        <title>The Global Catalogue of Microorganisms (GCM) 10K type strain sequencing project: providing services to taxonomists for standard genome sequencing and annotation.</title>
        <authorList>
            <consortium name="The Broad Institute Genomics Platform"/>
            <consortium name="The Broad Institute Genome Sequencing Center for Infectious Disease"/>
            <person name="Wu L."/>
            <person name="Ma J."/>
        </authorList>
    </citation>
    <scope>NUCLEOTIDE SEQUENCE [LARGE SCALE GENOMIC DNA]</scope>
    <source>
        <strain evidence="6">JCM 17329</strain>
    </source>
</reference>